<feature type="region of interest" description="Disordered" evidence="1">
    <location>
        <begin position="143"/>
        <end position="327"/>
    </location>
</feature>
<dbReference type="EMBL" id="JAGFBS010000060">
    <property type="protein sequence ID" value="KAG6369927.1"/>
    <property type="molecule type" value="Genomic_DNA"/>
</dbReference>
<comment type="caution">
    <text evidence="2">The sequence shown here is derived from an EMBL/GenBank/DDBJ whole genome shotgun (WGS) entry which is preliminary data.</text>
</comment>
<feature type="region of interest" description="Disordered" evidence="1">
    <location>
        <begin position="49"/>
        <end position="101"/>
    </location>
</feature>
<name>A0A8I2YDP6_9AGAM</name>
<evidence type="ECO:0000313" key="3">
    <source>
        <dbReference type="Proteomes" id="UP000683000"/>
    </source>
</evidence>
<feature type="compositionally biased region" description="Polar residues" evidence="1">
    <location>
        <begin position="181"/>
        <end position="196"/>
    </location>
</feature>
<feature type="compositionally biased region" description="Acidic residues" evidence="1">
    <location>
        <begin position="265"/>
        <end position="291"/>
    </location>
</feature>
<dbReference type="OrthoDB" id="2693463at2759"/>
<evidence type="ECO:0000256" key="1">
    <source>
        <dbReference type="SAM" id="MobiDB-lite"/>
    </source>
</evidence>
<reference evidence="2" key="1">
    <citation type="submission" date="2021-03" db="EMBL/GenBank/DDBJ databases">
        <title>Evolutionary innovations through gain and loss of genes in the ectomycorrhizal Boletales.</title>
        <authorList>
            <person name="Wu G."/>
            <person name="Miyauchi S."/>
            <person name="Morin E."/>
            <person name="Yang Z.-L."/>
            <person name="Xu J."/>
            <person name="Martin F.M."/>
        </authorList>
    </citation>
    <scope>NUCLEOTIDE SEQUENCE</scope>
    <source>
        <strain evidence="2">BR01</strain>
    </source>
</reference>
<feature type="compositionally biased region" description="Basic and acidic residues" evidence="1">
    <location>
        <begin position="251"/>
        <end position="264"/>
    </location>
</feature>
<feature type="compositionally biased region" description="Polar residues" evidence="1">
    <location>
        <begin position="211"/>
        <end position="228"/>
    </location>
</feature>
<accession>A0A8I2YDP6</accession>
<dbReference type="Proteomes" id="UP000683000">
    <property type="component" value="Unassembled WGS sequence"/>
</dbReference>
<protein>
    <submittedName>
        <fullName evidence="2">Uncharacterized protein</fullName>
    </submittedName>
</protein>
<feature type="compositionally biased region" description="Pro residues" evidence="1">
    <location>
        <begin position="12"/>
        <end position="21"/>
    </location>
</feature>
<sequence length="354" mass="38645">MAGRRRKQPPTVQDPPQPPAPHTQRSTRVTAGQGGYTDQLERVAVAIETPCQPPRWQVNLSDDEPVNLMAPTPHCSRRKAPHRSHKGSENKASAAPPSHPVPMVQAVMPVTARATPDGHFGFQVPAPVPTFVGSQSIADFEQDRIAKKATRPMTSAEHKTLGANAQASGPDHRHTHGVQPPHSSGLRSNATAQSSRAIPEVSPPSHMKSRQPLSHLSASEETYHAPSNSTPSSPLSEEDDESQQPAVVHNRLWDIQEEKEGGKEIEEDEEKEGDDSEEDRLEEDSSEEDNLEKDNSEKDNSEKDSLEEGKRGTSAVPVEGKDERIPSNLFNDDVFTQAQELALTNPGEHSSFTV</sequence>
<proteinExistence type="predicted"/>
<organism evidence="2 3">
    <name type="scientific">Boletus reticuloceps</name>
    <dbReference type="NCBI Taxonomy" id="495285"/>
    <lineage>
        <taxon>Eukaryota</taxon>
        <taxon>Fungi</taxon>
        <taxon>Dikarya</taxon>
        <taxon>Basidiomycota</taxon>
        <taxon>Agaricomycotina</taxon>
        <taxon>Agaricomycetes</taxon>
        <taxon>Agaricomycetidae</taxon>
        <taxon>Boletales</taxon>
        <taxon>Boletineae</taxon>
        <taxon>Boletaceae</taxon>
        <taxon>Boletoideae</taxon>
        <taxon>Boletus</taxon>
    </lineage>
</organism>
<feature type="region of interest" description="Disordered" evidence="1">
    <location>
        <begin position="1"/>
        <end position="37"/>
    </location>
</feature>
<evidence type="ECO:0000313" key="2">
    <source>
        <dbReference type="EMBL" id="KAG6369927.1"/>
    </source>
</evidence>
<gene>
    <name evidence="2" type="ORF">JVT61DRAFT_13311</name>
</gene>
<keyword evidence="3" id="KW-1185">Reference proteome</keyword>
<feature type="compositionally biased region" description="Basic residues" evidence="1">
    <location>
        <begin position="75"/>
        <end position="85"/>
    </location>
</feature>
<dbReference type="AlphaFoldDB" id="A0A8I2YDP6"/>
<feature type="compositionally biased region" description="Basic and acidic residues" evidence="1">
    <location>
        <begin position="292"/>
        <end position="311"/>
    </location>
</feature>